<evidence type="ECO:0000256" key="4">
    <source>
        <dbReference type="ARBA" id="ARBA00022692"/>
    </source>
</evidence>
<comment type="caution">
    <text evidence="9">The sequence shown here is derived from an EMBL/GenBank/DDBJ whole genome shotgun (WGS) entry which is preliminary data.</text>
</comment>
<dbReference type="Proteomes" id="UP000078287">
    <property type="component" value="Unassembled WGS sequence"/>
</dbReference>
<proteinExistence type="inferred from homology"/>
<dbReference type="GO" id="GO:0055085">
    <property type="term" value="P:transmembrane transport"/>
    <property type="evidence" value="ECO:0007669"/>
    <property type="project" value="InterPro"/>
</dbReference>
<dbReference type="SUPFAM" id="SSF161098">
    <property type="entry name" value="MetI-like"/>
    <property type="match status" value="1"/>
</dbReference>
<accession>A0A178M926</accession>
<feature type="transmembrane region" description="Helical" evidence="7">
    <location>
        <begin position="31"/>
        <end position="50"/>
    </location>
</feature>
<dbReference type="PANTHER" id="PTHR30193:SF41">
    <property type="entry name" value="DIACETYLCHITOBIOSE UPTAKE SYSTEM PERMEASE PROTEIN NGCF"/>
    <property type="match status" value="1"/>
</dbReference>
<keyword evidence="4 7" id="KW-0812">Transmembrane</keyword>
<dbReference type="GO" id="GO:0005886">
    <property type="term" value="C:plasma membrane"/>
    <property type="evidence" value="ECO:0007669"/>
    <property type="project" value="UniProtKB-SubCell"/>
</dbReference>
<comment type="subcellular location">
    <subcellularLocation>
        <location evidence="1 7">Cell membrane</location>
        <topology evidence="1 7">Multi-pass membrane protein</topology>
    </subcellularLocation>
</comment>
<evidence type="ECO:0000256" key="7">
    <source>
        <dbReference type="RuleBase" id="RU363032"/>
    </source>
</evidence>
<evidence type="ECO:0000256" key="6">
    <source>
        <dbReference type="ARBA" id="ARBA00023136"/>
    </source>
</evidence>
<feature type="transmembrane region" description="Helical" evidence="7">
    <location>
        <begin position="123"/>
        <end position="145"/>
    </location>
</feature>
<evidence type="ECO:0000259" key="8">
    <source>
        <dbReference type="PROSITE" id="PS50928"/>
    </source>
</evidence>
<dbReference type="InterPro" id="IPR000515">
    <property type="entry name" value="MetI-like"/>
</dbReference>
<evidence type="ECO:0000256" key="3">
    <source>
        <dbReference type="ARBA" id="ARBA00022475"/>
    </source>
</evidence>
<keyword evidence="6 7" id="KW-0472">Membrane</keyword>
<keyword evidence="5 7" id="KW-1133">Transmembrane helix</keyword>
<dbReference type="InterPro" id="IPR051393">
    <property type="entry name" value="ABC_transporter_permease"/>
</dbReference>
<keyword evidence="2 7" id="KW-0813">Transport</keyword>
<protein>
    <submittedName>
        <fullName evidence="9">ABC transporter permease</fullName>
    </submittedName>
</protein>
<dbReference type="EMBL" id="LWQS01000060">
    <property type="protein sequence ID" value="OAN45033.1"/>
    <property type="molecule type" value="Genomic_DNA"/>
</dbReference>
<keyword evidence="10" id="KW-1185">Reference proteome</keyword>
<dbReference type="CDD" id="cd06261">
    <property type="entry name" value="TM_PBP2"/>
    <property type="match status" value="1"/>
</dbReference>
<evidence type="ECO:0000256" key="2">
    <source>
        <dbReference type="ARBA" id="ARBA00022448"/>
    </source>
</evidence>
<name>A0A178M926_9CHLR</name>
<feature type="transmembrane region" description="Helical" evidence="7">
    <location>
        <begin position="222"/>
        <end position="245"/>
    </location>
</feature>
<feature type="transmembrane region" description="Helical" evidence="7">
    <location>
        <begin position="325"/>
        <end position="346"/>
    </location>
</feature>
<comment type="similarity">
    <text evidence="7">Belongs to the binding-protein-dependent transport system permease family.</text>
</comment>
<dbReference type="Gene3D" id="1.10.3720.10">
    <property type="entry name" value="MetI-like"/>
    <property type="match status" value="1"/>
</dbReference>
<feature type="transmembrane region" description="Helical" evidence="7">
    <location>
        <begin position="278"/>
        <end position="300"/>
    </location>
</feature>
<feature type="domain" description="ABC transmembrane type-1" evidence="8">
    <location>
        <begin position="119"/>
        <end position="347"/>
    </location>
</feature>
<dbReference type="InterPro" id="IPR035906">
    <property type="entry name" value="MetI-like_sf"/>
</dbReference>
<evidence type="ECO:0000313" key="10">
    <source>
        <dbReference type="Proteomes" id="UP000078287"/>
    </source>
</evidence>
<dbReference type="Pfam" id="PF00528">
    <property type="entry name" value="BPD_transp_1"/>
    <property type="match status" value="1"/>
</dbReference>
<organism evidence="9 10">
    <name type="scientific">Chloroflexus islandicus</name>
    <dbReference type="NCBI Taxonomy" id="1707952"/>
    <lineage>
        <taxon>Bacteria</taxon>
        <taxon>Bacillati</taxon>
        <taxon>Chloroflexota</taxon>
        <taxon>Chloroflexia</taxon>
        <taxon>Chloroflexales</taxon>
        <taxon>Chloroflexineae</taxon>
        <taxon>Chloroflexaceae</taxon>
        <taxon>Chloroflexus</taxon>
    </lineage>
</organism>
<evidence type="ECO:0000256" key="5">
    <source>
        <dbReference type="ARBA" id="ARBA00022989"/>
    </source>
</evidence>
<dbReference type="PROSITE" id="PS50928">
    <property type="entry name" value="ABC_TM1"/>
    <property type="match status" value="1"/>
</dbReference>
<evidence type="ECO:0000313" key="9">
    <source>
        <dbReference type="EMBL" id="OAN45033.1"/>
    </source>
</evidence>
<dbReference type="RefSeq" id="WP_066788390.1">
    <property type="nucleotide sequence ID" value="NZ_LWQS01000060.1"/>
</dbReference>
<dbReference type="OrthoDB" id="9778687at2"/>
<feature type="transmembrane region" description="Helical" evidence="7">
    <location>
        <begin position="157"/>
        <end position="174"/>
    </location>
</feature>
<reference evidence="9 10" key="1">
    <citation type="submission" date="2016-04" db="EMBL/GenBank/DDBJ databases">
        <title>Chloroflexus islandicus sp. nov., a thermophilic filamentous anoxygenic phototrophic bacterium from geyser Strokkur (Iceland).</title>
        <authorList>
            <person name="Gaisin V.A."/>
            <person name="Kalashnikov A.M."/>
            <person name="Sukhacheva M.V."/>
            <person name="Grouzdev D.S."/>
            <person name="Ivanov T.M."/>
            <person name="Kuznetsov B."/>
            <person name="Gorlenko V.M."/>
        </authorList>
    </citation>
    <scope>NUCLEOTIDE SEQUENCE [LARGE SCALE GENOMIC DNA]</scope>
    <source>
        <strain evidence="10">isl-2</strain>
    </source>
</reference>
<dbReference type="AlphaFoldDB" id="A0A178M926"/>
<dbReference type="STRING" id="1707952.A6A03_02445"/>
<dbReference type="PANTHER" id="PTHR30193">
    <property type="entry name" value="ABC TRANSPORTER PERMEASE PROTEIN"/>
    <property type="match status" value="1"/>
</dbReference>
<keyword evidence="3" id="KW-1003">Cell membrane</keyword>
<sequence length="359" mass="40262">MATTNPELASPTARAPRSALYEGWKQLRTPIVYLLPALVIMMVVTFYPLAFQVWMSFTDYGVIKEEGKQTLNPFGPGGTTPPNYRPAQFVGFKNYLDIITNNPQFVARLGGNFDFWRLLAFNLWWTFSNVGFHVALGIIIAVLLNVEGLWGRKIYRAIYILPMVLPNIVVATVWRNMFDDQYGSINQLINLFITPFGLDPVQIRWFNQIQDPIPGIGLPLSYYAMLIANIWLGWPFMTIVATGALQSIPKEMYEAASIDGATGMQQFWRITLPLLRPAMVPAAMVGIVTTFNLFHVIYFMSGGGPLGRTEIMVTQAFKLINVNQLYGVAAAFSVIIALVLIPIFLITNKISRATESYDV</sequence>
<gene>
    <name evidence="9" type="ORF">A6A03_02445</name>
</gene>
<evidence type="ECO:0000256" key="1">
    <source>
        <dbReference type="ARBA" id="ARBA00004651"/>
    </source>
</evidence>